<keyword evidence="1" id="KW-1133">Transmembrane helix</keyword>
<keyword evidence="1" id="KW-0472">Membrane</keyword>
<reference evidence="2 3" key="1">
    <citation type="submission" date="2019-04" db="EMBL/GenBank/DDBJ databases">
        <title>Friends and foes A comparative genomics study of 23 Aspergillus species from section Flavi.</title>
        <authorList>
            <consortium name="DOE Joint Genome Institute"/>
            <person name="Kjaerbolling I."/>
            <person name="Vesth T."/>
            <person name="Frisvad J.C."/>
            <person name="Nybo J.L."/>
            <person name="Theobald S."/>
            <person name="Kildgaard S."/>
            <person name="Isbrandt T."/>
            <person name="Kuo A."/>
            <person name="Sato A."/>
            <person name="Lyhne E.K."/>
            <person name="Kogle M.E."/>
            <person name="Wiebenga A."/>
            <person name="Kun R.S."/>
            <person name="Lubbers R.J."/>
            <person name="Makela M.R."/>
            <person name="Barry K."/>
            <person name="Chovatia M."/>
            <person name="Clum A."/>
            <person name="Daum C."/>
            <person name="Haridas S."/>
            <person name="He G."/>
            <person name="LaButti K."/>
            <person name="Lipzen A."/>
            <person name="Mondo S."/>
            <person name="Riley R."/>
            <person name="Salamov A."/>
            <person name="Simmons B.A."/>
            <person name="Magnuson J.K."/>
            <person name="Henrissat B."/>
            <person name="Mortensen U.H."/>
            <person name="Larsen T.O."/>
            <person name="Devries R.P."/>
            <person name="Grigoriev I.V."/>
            <person name="Machida M."/>
            <person name="Baker S.E."/>
            <person name="Andersen M.R."/>
        </authorList>
    </citation>
    <scope>NUCLEOTIDE SEQUENCE [LARGE SCALE GENOMIC DNA]</scope>
    <source>
        <strain evidence="2 3">CBS 117626</strain>
    </source>
</reference>
<feature type="transmembrane region" description="Helical" evidence="1">
    <location>
        <begin position="28"/>
        <end position="46"/>
    </location>
</feature>
<sequence length="70" mass="7578">MSRLNGICGVRVEASPQSVLLGLFLNKALLGVFDSFILFYSILFWLKQYLIGLASSVIPRASSPSVQSSA</sequence>
<gene>
    <name evidence="2" type="ORF">BDV40DRAFT_279788</name>
</gene>
<dbReference type="AlphaFoldDB" id="A0A5N6UEJ2"/>
<name>A0A5N6UEJ2_ASPTM</name>
<keyword evidence="3" id="KW-1185">Reference proteome</keyword>
<accession>A0A5N6UEJ2</accession>
<evidence type="ECO:0000313" key="2">
    <source>
        <dbReference type="EMBL" id="KAE8156962.1"/>
    </source>
</evidence>
<evidence type="ECO:0000313" key="3">
    <source>
        <dbReference type="Proteomes" id="UP000326950"/>
    </source>
</evidence>
<dbReference type="EMBL" id="ML738740">
    <property type="protein sequence ID" value="KAE8156962.1"/>
    <property type="molecule type" value="Genomic_DNA"/>
</dbReference>
<evidence type="ECO:0000256" key="1">
    <source>
        <dbReference type="SAM" id="Phobius"/>
    </source>
</evidence>
<organism evidence="2 3">
    <name type="scientific">Aspergillus tamarii</name>
    <dbReference type="NCBI Taxonomy" id="41984"/>
    <lineage>
        <taxon>Eukaryota</taxon>
        <taxon>Fungi</taxon>
        <taxon>Dikarya</taxon>
        <taxon>Ascomycota</taxon>
        <taxon>Pezizomycotina</taxon>
        <taxon>Eurotiomycetes</taxon>
        <taxon>Eurotiomycetidae</taxon>
        <taxon>Eurotiales</taxon>
        <taxon>Aspergillaceae</taxon>
        <taxon>Aspergillus</taxon>
        <taxon>Aspergillus subgen. Circumdati</taxon>
    </lineage>
</organism>
<dbReference type="Proteomes" id="UP000326950">
    <property type="component" value="Unassembled WGS sequence"/>
</dbReference>
<keyword evidence="1" id="KW-0812">Transmembrane</keyword>
<protein>
    <submittedName>
        <fullName evidence="2">Uncharacterized protein</fullName>
    </submittedName>
</protein>
<proteinExistence type="predicted"/>